<sequence length="141" mass="15177">MFKTIGPTGNTARPGLFATLASLRHRGRRGRSPSLRIFVSRPTSSRTRETEKIAEDRPDVRRRLSRRAYDINVGNTVGAHAVAAQSAGGGRRAAAGGGPPSRVFISVYRPMLGLADTATLTHLDCSNASFNRTRHLNAPPS</sequence>
<keyword evidence="2" id="KW-1185">Reference proteome</keyword>
<name>A0A4C1XJ64_EUMVA</name>
<evidence type="ECO:0000313" key="2">
    <source>
        <dbReference type="Proteomes" id="UP000299102"/>
    </source>
</evidence>
<evidence type="ECO:0000313" key="1">
    <source>
        <dbReference type="EMBL" id="GBP62544.1"/>
    </source>
</evidence>
<gene>
    <name evidence="1" type="ORF">EVAR_21916_1</name>
</gene>
<reference evidence="1 2" key="1">
    <citation type="journal article" date="2019" name="Commun. Biol.">
        <title>The bagworm genome reveals a unique fibroin gene that provides high tensile strength.</title>
        <authorList>
            <person name="Kono N."/>
            <person name="Nakamura H."/>
            <person name="Ohtoshi R."/>
            <person name="Tomita M."/>
            <person name="Numata K."/>
            <person name="Arakawa K."/>
        </authorList>
    </citation>
    <scope>NUCLEOTIDE SEQUENCE [LARGE SCALE GENOMIC DNA]</scope>
</reference>
<proteinExistence type="predicted"/>
<protein>
    <submittedName>
        <fullName evidence="1">Uncharacterized protein</fullName>
    </submittedName>
</protein>
<accession>A0A4C1XJ64</accession>
<organism evidence="1 2">
    <name type="scientific">Eumeta variegata</name>
    <name type="common">Bagworm moth</name>
    <name type="synonym">Eumeta japonica</name>
    <dbReference type="NCBI Taxonomy" id="151549"/>
    <lineage>
        <taxon>Eukaryota</taxon>
        <taxon>Metazoa</taxon>
        <taxon>Ecdysozoa</taxon>
        <taxon>Arthropoda</taxon>
        <taxon>Hexapoda</taxon>
        <taxon>Insecta</taxon>
        <taxon>Pterygota</taxon>
        <taxon>Neoptera</taxon>
        <taxon>Endopterygota</taxon>
        <taxon>Lepidoptera</taxon>
        <taxon>Glossata</taxon>
        <taxon>Ditrysia</taxon>
        <taxon>Tineoidea</taxon>
        <taxon>Psychidae</taxon>
        <taxon>Oiketicinae</taxon>
        <taxon>Eumeta</taxon>
    </lineage>
</organism>
<dbReference type="AlphaFoldDB" id="A0A4C1XJ64"/>
<comment type="caution">
    <text evidence="1">The sequence shown here is derived from an EMBL/GenBank/DDBJ whole genome shotgun (WGS) entry which is preliminary data.</text>
</comment>
<dbReference type="Proteomes" id="UP000299102">
    <property type="component" value="Unassembled WGS sequence"/>
</dbReference>
<dbReference type="EMBL" id="BGZK01000843">
    <property type="protein sequence ID" value="GBP62544.1"/>
    <property type="molecule type" value="Genomic_DNA"/>
</dbReference>